<accession>A0A9N9IDT4</accession>
<protein>
    <submittedName>
        <fullName evidence="1">4692_t:CDS:1</fullName>
    </submittedName>
</protein>
<keyword evidence="2" id="KW-1185">Reference proteome</keyword>
<name>A0A9N9IDT4_9GLOM</name>
<comment type="caution">
    <text evidence="1">The sequence shown here is derived from an EMBL/GenBank/DDBJ whole genome shotgun (WGS) entry which is preliminary data.</text>
</comment>
<evidence type="ECO:0000313" key="1">
    <source>
        <dbReference type="EMBL" id="CAG8730081.1"/>
    </source>
</evidence>
<reference evidence="1" key="1">
    <citation type="submission" date="2021-06" db="EMBL/GenBank/DDBJ databases">
        <authorList>
            <person name="Kallberg Y."/>
            <person name="Tangrot J."/>
            <person name="Rosling A."/>
        </authorList>
    </citation>
    <scope>NUCLEOTIDE SEQUENCE</scope>
    <source>
        <strain evidence="1">IN212</strain>
    </source>
</reference>
<dbReference type="AlphaFoldDB" id="A0A9N9IDT4"/>
<gene>
    <name evidence="1" type="ORF">RFULGI_LOCUS12066</name>
</gene>
<dbReference type="Proteomes" id="UP000789396">
    <property type="component" value="Unassembled WGS sequence"/>
</dbReference>
<dbReference type="EMBL" id="CAJVPZ010028016">
    <property type="protein sequence ID" value="CAG8730081.1"/>
    <property type="molecule type" value="Genomic_DNA"/>
</dbReference>
<proteinExistence type="predicted"/>
<evidence type="ECO:0000313" key="2">
    <source>
        <dbReference type="Proteomes" id="UP000789396"/>
    </source>
</evidence>
<sequence length="243" mass="28772">MSTSKRDHKTYCEDYKLNKKHYVKKLKKLRTEIMISDSDDDLPSLKTVLQNIPNFIKKINKKYNAKFIGINRFLRISKKKTRAKLKSLVKRLKTQKTYMKKLRKEIILIPDSDDDELPPLKTVLENIPNFTNNKINKKYDAEFIKIHDDTTAANNNNGDFTYTINKDHSLKISKKEIRAKLKNLVRKLKTKEVTKHIIDICKHKEKYEYYNDFKSLSELQLHHPLAIMHRFNNLVPGYYGMKG</sequence>
<feature type="non-terminal residue" evidence="1">
    <location>
        <position position="243"/>
    </location>
</feature>
<organism evidence="1 2">
    <name type="scientific">Racocetra fulgida</name>
    <dbReference type="NCBI Taxonomy" id="60492"/>
    <lineage>
        <taxon>Eukaryota</taxon>
        <taxon>Fungi</taxon>
        <taxon>Fungi incertae sedis</taxon>
        <taxon>Mucoromycota</taxon>
        <taxon>Glomeromycotina</taxon>
        <taxon>Glomeromycetes</taxon>
        <taxon>Diversisporales</taxon>
        <taxon>Gigasporaceae</taxon>
        <taxon>Racocetra</taxon>
    </lineage>
</organism>